<feature type="transmembrane region" description="Helical" evidence="1">
    <location>
        <begin position="6"/>
        <end position="29"/>
    </location>
</feature>
<dbReference type="AlphaFoldDB" id="A0A3D9HQ96"/>
<organism evidence="2 3">
    <name type="scientific">Cohnella lupini</name>
    <dbReference type="NCBI Taxonomy" id="1294267"/>
    <lineage>
        <taxon>Bacteria</taxon>
        <taxon>Bacillati</taxon>
        <taxon>Bacillota</taxon>
        <taxon>Bacilli</taxon>
        <taxon>Bacillales</taxon>
        <taxon>Paenibacillaceae</taxon>
        <taxon>Cohnella</taxon>
    </lineage>
</organism>
<keyword evidence="3" id="KW-1185">Reference proteome</keyword>
<comment type="caution">
    <text evidence="2">The sequence shown here is derived from an EMBL/GenBank/DDBJ whole genome shotgun (WGS) entry which is preliminary data.</text>
</comment>
<evidence type="ECO:0000313" key="2">
    <source>
        <dbReference type="EMBL" id="RED51652.1"/>
    </source>
</evidence>
<keyword evidence="1" id="KW-1133">Transmembrane helix</keyword>
<name>A0A3D9HQ96_9BACL</name>
<keyword evidence="1" id="KW-0472">Membrane</keyword>
<sequence>MLGRNLLHHLIIQYVIILFPPVAAALMFDVNQYISNFFEEFVGYSVGITGLVFMGILSSFLHNELVVTLIFLVIKIFALYPFFVIMYLKLKKARWLPVLISSLLSLWGVIFGVFWMFSAMQ</sequence>
<accession>A0A3D9HQ96</accession>
<dbReference type="EMBL" id="QRDY01000042">
    <property type="protein sequence ID" value="RED51652.1"/>
    <property type="molecule type" value="Genomic_DNA"/>
</dbReference>
<evidence type="ECO:0000256" key="1">
    <source>
        <dbReference type="SAM" id="Phobius"/>
    </source>
</evidence>
<gene>
    <name evidence="2" type="ORF">DFP95_14227</name>
</gene>
<reference evidence="2 3" key="1">
    <citation type="submission" date="2018-07" db="EMBL/GenBank/DDBJ databases">
        <title>Genomic Encyclopedia of Type Strains, Phase III (KMG-III): the genomes of soil and plant-associated and newly described type strains.</title>
        <authorList>
            <person name="Whitman W."/>
        </authorList>
    </citation>
    <scope>NUCLEOTIDE SEQUENCE [LARGE SCALE GENOMIC DNA]</scope>
    <source>
        <strain evidence="2 3">CECT 8236</strain>
    </source>
</reference>
<keyword evidence="1" id="KW-0812">Transmembrane</keyword>
<feature type="transmembrane region" description="Helical" evidence="1">
    <location>
        <begin position="67"/>
        <end position="88"/>
    </location>
</feature>
<dbReference type="Proteomes" id="UP000256869">
    <property type="component" value="Unassembled WGS sequence"/>
</dbReference>
<evidence type="ECO:0000313" key="3">
    <source>
        <dbReference type="Proteomes" id="UP000256869"/>
    </source>
</evidence>
<feature type="transmembrane region" description="Helical" evidence="1">
    <location>
        <begin position="95"/>
        <end position="117"/>
    </location>
</feature>
<protein>
    <submittedName>
        <fullName evidence="2">Uncharacterized protein</fullName>
    </submittedName>
</protein>
<feature type="transmembrane region" description="Helical" evidence="1">
    <location>
        <begin position="41"/>
        <end position="61"/>
    </location>
</feature>
<proteinExistence type="predicted"/>